<proteinExistence type="inferred from homology"/>
<dbReference type="SUPFAM" id="SSF111369">
    <property type="entry name" value="HlyD-like secretion proteins"/>
    <property type="match status" value="1"/>
</dbReference>
<evidence type="ECO:0000256" key="2">
    <source>
        <dbReference type="SAM" id="Coils"/>
    </source>
</evidence>
<dbReference type="EMBL" id="BSSU01000007">
    <property type="protein sequence ID" value="GLX82123.1"/>
    <property type="molecule type" value="Genomic_DNA"/>
</dbReference>
<feature type="coiled-coil region" evidence="2">
    <location>
        <begin position="95"/>
        <end position="133"/>
    </location>
</feature>
<evidence type="ECO:0000313" key="4">
    <source>
        <dbReference type="EMBL" id="GLX82123.1"/>
    </source>
</evidence>
<dbReference type="NCBIfam" id="TIGR01730">
    <property type="entry name" value="RND_mfp"/>
    <property type="match status" value="1"/>
</dbReference>
<dbReference type="PANTHER" id="PTHR30469:SF15">
    <property type="entry name" value="HLYD FAMILY OF SECRETION PROTEINS"/>
    <property type="match status" value="1"/>
</dbReference>
<keyword evidence="5" id="KW-1185">Reference proteome</keyword>
<reference evidence="4 5" key="1">
    <citation type="submission" date="2023-03" db="EMBL/GenBank/DDBJ databases">
        <title>Draft genome sequence of Thalassotalea eurytherma JCM 18482T.</title>
        <authorList>
            <person name="Sawabe T."/>
        </authorList>
    </citation>
    <scope>NUCLEOTIDE SEQUENCE [LARGE SCALE GENOMIC DNA]</scope>
    <source>
        <strain evidence="4 5">JCM 18482</strain>
    </source>
</reference>
<comment type="caution">
    <text evidence="4">The sequence shown here is derived from an EMBL/GenBank/DDBJ whole genome shotgun (WGS) entry which is preliminary data.</text>
</comment>
<feature type="domain" description="Multidrug resistance protein MdtA-like alpha-helical hairpin" evidence="3">
    <location>
        <begin position="96"/>
        <end position="159"/>
    </location>
</feature>
<dbReference type="PANTHER" id="PTHR30469">
    <property type="entry name" value="MULTIDRUG RESISTANCE PROTEIN MDTA"/>
    <property type="match status" value="1"/>
</dbReference>
<comment type="similarity">
    <text evidence="1">Belongs to the membrane fusion protein (MFP) (TC 8.A.1) family.</text>
</comment>
<dbReference type="Gene3D" id="1.10.287.470">
    <property type="entry name" value="Helix hairpin bin"/>
    <property type="match status" value="1"/>
</dbReference>
<dbReference type="InterPro" id="IPR006143">
    <property type="entry name" value="RND_pump_MFP"/>
</dbReference>
<dbReference type="Proteomes" id="UP001157133">
    <property type="component" value="Unassembled WGS sequence"/>
</dbReference>
<evidence type="ECO:0000256" key="1">
    <source>
        <dbReference type="ARBA" id="ARBA00009477"/>
    </source>
</evidence>
<accession>A0ABQ6H1P9</accession>
<evidence type="ECO:0000259" key="3">
    <source>
        <dbReference type="Pfam" id="PF25876"/>
    </source>
</evidence>
<dbReference type="Pfam" id="PF25876">
    <property type="entry name" value="HH_MFP_RND"/>
    <property type="match status" value="1"/>
</dbReference>
<organism evidence="4 5">
    <name type="scientific">Thalassotalea eurytherma</name>
    <dbReference type="NCBI Taxonomy" id="1144278"/>
    <lineage>
        <taxon>Bacteria</taxon>
        <taxon>Pseudomonadati</taxon>
        <taxon>Pseudomonadota</taxon>
        <taxon>Gammaproteobacteria</taxon>
        <taxon>Alteromonadales</taxon>
        <taxon>Colwelliaceae</taxon>
        <taxon>Thalassotalea</taxon>
    </lineage>
</organism>
<sequence length="342" mass="38103">MVKALSKQMNIFKSLFLVAIFFLCWLGGANGSLAQNYAVEQIEVQPYQQSITRTGRLGFKKTANLSFKASGYLDYLAVDEGDYFEKGTLLAALDNEELKAEKNRRFAELMQAKREYNRAKDLFEKELNTEQELDLAQTNVETIRNVYQAAYYNLEKAKIFAPYNGVVLSRHTDLGELQSPGTPALSVAALEKNWVVKIALTDSEISQVRLGQQVDVLLPSLGKVIGEISKVPMMANTANNLFLVDVLLPKLVLEQGVVAGQIAQVTIDIASNDSVYRLPIDALVAIDDSGEAIIMTKSGDNVSHQSFRIYKLDNQYIYLTATSNQPKLEVVVRGWQHLDVVK</sequence>
<protein>
    <submittedName>
        <fullName evidence="4">RND transporter</fullName>
    </submittedName>
</protein>
<evidence type="ECO:0000313" key="5">
    <source>
        <dbReference type="Proteomes" id="UP001157133"/>
    </source>
</evidence>
<dbReference type="Gene3D" id="2.40.50.100">
    <property type="match status" value="1"/>
</dbReference>
<gene>
    <name evidence="4" type="ORF">theurythT_15750</name>
</gene>
<dbReference type="InterPro" id="IPR058624">
    <property type="entry name" value="MdtA-like_HH"/>
</dbReference>
<name>A0ABQ6H1P9_9GAMM</name>
<keyword evidence="2" id="KW-0175">Coiled coil</keyword>